<dbReference type="PRINTS" id="PR00325">
    <property type="entry name" value="GERMIN"/>
</dbReference>
<gene>
    <name evidence="11" type="ORF">R1sor_022255</name>
</gene>
<dbReference type="InterPro" id="IPR006045">
    <property type="entry name" value="Cupin_1"/>
</dbReference>
<dbReference type="AlphaFoldDB" id="A0ABD3GNK4"/>
<keyword evidence="12" id="KW-1185">Reference proteome</keyword>
<keyword evidence="6 7" id="KW-0464">Manganese</keyword>
<dbReference type="PANTHER" id="PTHR31238">
    <property type="entry name" value="GERMIN-LIKE PROTEIN SUBFAMILY 3 MEMBER 3"/>
    <property type="match status" value="1"/>
</dbReference>
<evidence type="ECO:0000256" key="8">
    <source>
        <dbReference type="PIRSR" id="PIRSR601929-2"/>
    </source>
</evidence>
<feature type="chain" id="PRO_5044535048" description="Germin-like protein" evidence="9">
    <location>
        <begin position="26"/>
        <end position="193"/>
    </location>
</feature>
<evidence type="ECO:0000259" key="10">
    <source>
        <dbReference type="SMART" id="SM00835"/>
    </source>
</evidence>
<dbReference type="CDD" id="cd02241">
    <property type="entry name" value="cupin_OxOx"/>
    <property type="match status" value="1"/>
</dbReference>
<keyword evidence="3 9" id="KW-0052">Apoplast</keyword>
<dbReference type="InterPro" id="IPR014710">
    <property type="entry name" value="RmlC-like_jellyroll"/>
</dbReference>
<dbReference type="InterPro" id="IPR001929">
    <property type="entry name" value="Germin"/>
</dbReference>
<dbReference type="SMART" id="SM00835">
    <property type="entry name" value="Cupin_1"/>
    <property type="match status" value="1"/>
</dbReference>
<evidence type="ECO:0000256" key="4">
    <source>
        <dbReference type="ARBA" id="ARBA00022525"/>
    </source>
</evidence>
<organism evidence="11 12">
    <name type="scientific">Riccia sorocarpa</name>
    <dbReference type="NCBI Taxonomy" id="122646"/>
    <lineage>
        <taxon>Eukaryota</taxon>
        <taxon>Viridiplantae</taxon>
        <taxon>Streptophyta</taxon>
        <taxon>Embryophyta</taxon>
        <taxon>Marchantiophyta</taxon>
        <taxon>Marchantiopsida</taxon>
        <taxon>Marchantiidae</taxon>
        <taxon>Marchantiales</taxon>
        <taxon>Ricciaceae</taxon>
        <taxon>Riccia</taxon>
    </lineage>
</organism>
<evidence type="ECO:0000256" key="3">
    <source>
        <dbReference type="ARBA" id="ARBA00022523"/>
    </source>
</evidence>
<keyword evidence="9" id="KW-0732">Signal</keyword>
<evidence type="ECO:0000256" key="2">
    <source>
        <dbReference type="ARBA" id="ARBA00007456"/>
    </source>
</evidence>
<feature type="binding site" evidence="7">
    <location>
        <position position="92"/>
    </location>
    <ligand>
        <name>oxalate</name>
        <dbReference type="ChEBI" id="CHEBI:30623"/>
    </ligand>
</feature>
<reference evidence="11 12" key="1">
    <citation type="submission" date="2024-09" db="EMBL/GenBank/DDBJ databases">
        <title>Chromosome-scale assembly of Riccia sorocarpa.</title>
        <authorList>
            <person name="Paukszto L."/>
        </authorList>
    </citation>
    <scope>NUCLEOTIDE SEQUENCE [LARGE SCALE GENOMIC DNA]</scope>
    <source>
        <strain evidence="11">LP-2024</strain>
        <tissue evidence="11">Aerial parts of the thallus</tissue>
    </source>
</reference>
<comment type="similarity">
    <text evidence="2 9">Belongs to the germin family.</text>
</comment>
<keyword evidence="5 7" id="KW-0479">Metal-binding</keyword>
<evidence type="ECO:0000256" key="9">
    <source>
        <dbReference type="RuleBase" id="RU366015"/>
    </source>
</evidence>
<protein>
    <recommendedName>
        <fullName evidence="9">Germin-like protein</fullName>
    </recommendedName>
</protein>
<dbReference type="InterPro" id="IPR011051">
    <property type="entry name" value="RmlC_Cupin_sf"/>
</dbReference>
<evidence type="ECO:0000256" key="6">
    <source>
        <dbReference type="ARBA" id="ARBA00023211"/>
    </source>
</evidence>
<dbReference type="GO" id="GO:0048046">
    <property type="term" value="C:apoplast"/>
    <property type="evidence" value="ECO:0007669"/>
    <property type="project" value="UniProtKB-SubCell"/>
</dbReference>
<evidence type="ECO:0000313" key="11">
    <source>
        <dbReference type="EMBL" id="KAL3679299.1"/>
    </source>
</evidence>
<feature type="binding site" evidence="8">
    <location>
        <position position="92"/>
    </location>
    <ligand>
        <name>Mn(2+)</name>
        <dbReference type="ChEBI" id="CHEBI:29035"/>
    </ligand>
</feature>
<dbReference type="SUPFAM" id="SSF51182">
    <property type="entry name" value="RmlC-like cupins"/>
    <property type="match status" value="1"/>
</dbReference>
<evidence type="ECO:0000313" key="12">
    <source>
        <dbReference type="Proteomes" id="UP001633002"/>
    </source>
</evidence>
<proteinExistence type="inferred from homology"/>
<dbReference type="GO" id="GO:0030145">
    <property type="term" value="F:manganese ion binding"/>
    <property type="evidence" value="ECO:0007669"/>
    <property type="project" value="UniProtKB-UniRule"/>
</dbReference>
<name>A0ABD3GNK4_9MARC</name>
<dbReference type="Gene3D" id="2.60.120.10">
    <property type="entry name" value="Jelly Rolls"/>
    <property type="match status" value="1"/>
</dbReference>
<evidence type="ECO:0000256" key="1">
    <source>
        <dbReference type="ARBA" id="ARBA00004271"/>
    </source>
</evidence>
<comment type="subcellular location">
    <subcellularLocation>
        <location evidence="1 9">Secreted</location>
        <location evidence="1 9">Extracellular space</location>
        <location evidence="1 9">Apoplast</location>
    </subcellularLocation>
</comment>
<dbReference type="EMBL" id="JBJQOH010000007">
    <property type="protein sequence ID" value="KAL3679299.1"/>
    <property type="molecule type" value="Genomic_DNA"/>
</dbReference>
<comment type="caution">
    <text evidence="11">The sequence shown here is derived from an EMBL/GenBank/DDBJ whole genome shotgun (WGS) entry which is preliminary data.</text>
</comment>
<dbReference type="Pfam" id="PF00190">
    <property type="entry name" value="Cupin_1"/>
    <property type="match status" value="1"/>
</dbReference>
<sequence length="193" mass="20726">MGFVSSSAVTVLFCLAAFVVLSAHAADPEEIRDFAPPPPGTKLDGNFFTSTKLRNINFDKGAFANVTTVNVNNFPALSGLGVSNALLVYPPETLFVIEGTLEVGLIDTSAPVPKLFTQTLKKDDIFVFPRGLVHFQINKGKQTARAYASFSSTNAGLVSLPRTLFGVNIDIEVLTKSFEVSPYIIKALSAQQP</sequence>
<feature type="signal peptide" evidence="9">
    <location>
        <begin position="1"/>
        <end position="25"/>
    </location>
</feature>
<keyword evidence="4 9" id="KW-0964">Secreted</keyword>
<dbReference type="Proteomes" id="UP001633002">
    <property type="component" value="Unassembled WGS sequence"/>
</dbReference>
<feature type="binding site" evidence="8">
    <location>
        <position position="134"/>
    </location>
    <ligand>
        <name>Mn(2+)</name>
        <dbReference type="ChEBI" id="CHEBI:29035"/>
    </ligand>
</feature>
<feature type="domain" description="Cupin type-1" evidence="10">
    <location>
        <begin position="56"/>
        <end position="186"/>
    </location>
</feature>
<evidence type="ECO:0000256" key="7">
    <source>
        <dbReference type="PIRSR" id="PIRSR601929-1"/>
    </source>
</evidence>
<evidence type="ECO:0000256" key="5">
    <source>
        <dbReference type="ARBA" id="ARBA00022723"/>
    </source>
</evidence>
<accession>A0ABD3GNK4</accession>